<evidence type="ECO:0000256" key="1">
    <source>
        <dbReference type="SAM" id="MobiDB-lite"/>
    </source>
</evidence>
<sequence length="54" mass="5977">PKRYSSIDLKSYTSDFSGSNSIGNDGFAEAQSNSHNRTSIYSQSWVQAQKFKGV</sequence>
<dbReference type="EMBL" id="JABWDY010042716">
    <property type="protein sequence ID" value="KAF5176455.1"/>
    <property type="molecule type" value="Genomic_DNA"/>
</dbReference>
<feature type="compositionally biased region" description="Polar residues" evidence="1">
    <location>
        <begin position="13"/>
        <end position="23"/>
    </location>
</feature>
<gene>
    <name evidence="2" type="ORF">FRX31_033958</name>
</gene>
<name>A0A7J6UW96_THATH</name>
<comment type="caution">
    <text evidence="2">The sequence shown here is derived from an EMBL/GenBank/DDBJ whole genome shotgun (WGS) entry which is preliminary data.</text>
</comment>
<protein>
    <submittedName>
        <fullName evidence="2">Uncharacterized protein</fullName>
    </submittedName>
</protein>
<dbReference type="Proteomes" id="UP000554482">
    <property type="component" value="Unassembled WGS sequence"/>
</dbReference>
<feature type="region of interest" description="Disordered" evidence="1">
    <location>
        <begin position="13"/>
        <end position="35"/>
    </location>
</feature>
<organism evidence="2 3">
    <name type="scientific">Thalictrum thalictroides</name>
    <name type="common">Rue-anemone</name>
    <name type="synonym">Anemone thalictroides</name>
    <dbReference type="NCBI Taxonomy" id="46969"/>
    <lineage>
        <taxon>Eukaryota</taxon>
        <taxon>Viridiplantae</taxon>
        <taxon>Streptophyta</taxon>
        <taxon>Embryophyta</taxon>
        <taxon>Tracheophyta</taxon>
        <taxon>Spermatophyta</taxon>
        <taxon>Magnoliopsida</taxon>
        <taxon>Ranunculales</taxon>
        <taxon>Ranunculaceae</taxon>
        <taxon>Thalictroideae</taxon>
        <taxon>Thalictrum</taxon>
    </lineage>
</organism>
<proteinExistence type="predicted"/>
<reference evidence="2 3" key="1">
    <citation type="submission" date="2020-06" db="EMBL/GenBank/DDBJ databases">
        <title>Transcriptomic and genomic resources for Thalictrum thalictroides and T. hernandezii: Facilitating candidate gene discovery in an emerging model plant lineage.</title>
        <authorList>
            <person name="Arias T."/>
            <person name="Riano-Pachon D.M."/>
            <person name="Di Stilio V.S."/>
        </authorList>
    </citation>
    <scope>NUCLEOTIDE SEQUENCE [LARGE SCALE GENOMIC DNA]</scope>
    <source>
        <strain evidence="3">cv. WT478/WT964</strain>
        <tissue evidence="2">Leaves</tissue>
    </source>
</reference>
<feature type="non-terminal residue" evidence="2">
    <location>
        <position position="1"/>
    </location>
</feature>
<accession>A0A7J6UW96</accession>
<evidence type="ECO:0000313" key="3">
    <source>
        <dbReference type="Proteomes" id="UP000554482"/>
    </source>
</evidence>
<evidence type="ECO:0000313" key="2">
    <source>
        <dbReference type="EMBL" id="KAF5176455.1"/>
    </source>
</evidence>
<keyword evidence="3" id="KW-1185">Reference proteome</keyword>
<dbReference type="AlphaFoldDB" id="A0A7J6UW96"/>